<dbReference type="CDD" id="cd16914">
    <property type="entry name" value="EcfT"/>
    <property type="match status" value="1"/>
</dbReference>
<keyword evidence="3 5" id="KW-1133">Transmembrane helix</keyword>
<evidence type="ECO:0000256" key="5">
    <source>
        <dbReference type="SAM" id="Phobius"/>
    </source>
</evidence>
<evidence type="ECO:0000313" key="7">
    <source>
        <dbReference type="Proteomes" id="UP000523682"/>
    </source>
</evidence>
<feature type="transmembrane region" description="Helical" evidence="5">
    <location>
        <begin position="20"/>
        <end position="41"/>
    </location>
</feature>
<keyword evidence="4 5" id="KW-0472">Membrane</keyword>
<evidence type="ECO:0000256" key="3">
    <source>
        <dbReference type="ARBA" id="ARBA00022989"/>
    </source>
</evidence>
<gene>
    <name evidence="6" type="ORF">H0193_01175</name>
</gene>
<comment type="subcellular location">
    <subcellularLocation>
        <location evidence="1">Membrane</location>
        <topology evidence="1">Multi-pass membrane protein</topology>
    </subcellularLocation>
</comment>
<comment type="caution">
    <text evidence="6">The sequence shown here is derived from an EMBL/GenBank/DDBJ whole genome shotgun (WGS) entry which is preliminary data.</text>
</comment>
<dbReference type="Proteomes" id="UP000523682">
    <property type="component" value="Unassembled WGS sequence"/>
</dbReference>
<dbReference type="InterPro" id="IPR003339">
    <property type="entry name" value="ABC/ECF_trnsptr_transmembrane"/>
</dbReference>
<sequence>MPQPQTRLNPLTALVIGASGWILALGINTPSASLAIIAAALTAGTWRTRNPSVAAATALLAAPVAASMVLIHAPYGEHRIAPLITSDGLADAAHLTARFTALVACLLAAVAWTRTPDLAKALQSTKGGNRIGYIAGTTLQLGPQGANRARITRDANRLKQRPIKAKTVVPHLIMPVLTELLTQAGARGQALETAGYDLTGPRTVLRPVHDSPAQRAARILIPLICVAVVLWI</sequence>
<reference evidence="6 7" key="1">
    <citation type="submission" date="2020-07" db="EMBL/GenBank/DDBJ databases">
        <title>Draft genome and description of Corynebacterium haemomassiliense strain Marseile-Q3615 sp. nov.</title>
        <authorList>
            <person name="Boxberger M."/>
            <person name="La Scola B."/>
        </authorList>
    </citation>
    <scope>NUCLEOTIDE SEQUENCE [LARGE SCALE GENOMIC DNA]</scope>
    <source>
        <strain evidence="6 7">Marseille-Q3615</strain>
    </source>
</reference>
<dbReference type="AlphaFoldDB" id="A0A7W2E996"/>
<evidence type="ECO:0000256" key="4">
    <source>
        <dbReference type="ARBA" id="ARBA00023136"/>
    </source>
</evidence>
<accession>A0A7W2E996</accession>
<protein>
    <submittedName>
        <fullName evidence="6">ABC transporter permease</fullName>
    </submittedName>
</protein>
<organism evidence="6 7">
    <name type="scientific">Corynebacterium haemomassiliense</name>
    <dbReference type="NCBI Taxonomy" id="2754726"/>
    <lineage>
        <taxon>Bacteria</taxon>
        <taxon>Bacillati</taxon>
        <taxon>Actinomycetota</taxon>
        <taxon>Actinomycetes</taxon>
        <taxon>Mycobacteriales</taxon>
        <taxon>Corynebacteriaceae</taxon>
        <taxon>Corynebacterium</taxon>
    </lineage>
</organism>
<evidence type="ECO:0000256" key="2">
    <source>
        <dbReference type="ARBA" id="ARBA00022692"/>
    </source>
</evidence>
<name>A0A7W2E996_9CORY</name>
<proteinExistence type="predicted"/>
<keyword evidence="2 5" id="KW-0812">Transmembrane</keyword>
<dbReference type="GO" id="GO:0005886">
    <property type="term" value="C:plasma membrane"/>
    <property type="evidence" value="ECO:0007669"/>
    <property type="project" value="UniProtKB-ARBA"/>
</dbReference>
<evidence type="ECO:0000313" key="6">
    <source>
        <dbReference type="EMBL" id="MBA5243443.1"/>
    </source>
</evidence>
<keyword evidence="7" id="KW-1185">Reference proteome</keyword>
<feature type="transmembrane region" description="Helical" evidence="5">
    <location>
        <begin position="95"/>
        <end position="113"/>
    </location>
</feature>
<evidence type="ECO:0000256" key="1">
    <source>
        <dbReference type="ARBA" id="ARBA00004141"/>
    </source>
</evidence>
<dbReference type="EMBL" id="JACDTZ010000001">
    <property type="protein sequence ID" value="MBA5243443.1"/>
    <property type="molecule type" value="Genomic_DNA"/>
</dbReference>
<dbReference type="RefSeq" id="WP_181888194.1">
    <property type="nucleotide sequence ID" value="NZ_JACDTZ010000001.1"/>
</dbReference>
<feature type="transmembrane region" description="Helical" evidence="5">
    <location>
        <begin position="53"/>
        <end position="75"/>
    </location>
</feature>